<evidence type="ECO:0000313" key="2">
    <source>
        <dbReference type="EMBL" id="GAA2239480.1"/>
    </source>
</evidence>
<dbReference type="RefSeq" id="WP_259480966.1">
    <property type="nucleotide sequence ID" value="NZ_BAAAQY010000007.1"/>
</dbReference>
<feature type="region of interest" description="Disordered" evidence="1">
    <location>
        <begin position="120"/>
        <end position="139"/>
    </location>
</feature>
<gene>
    <name evidence="2" type="ORF">GCM10009851_25960</name>
</gene>
<dbReference type="EMBL" id="BAAAQY010000007">
    <property type="protein sequence ID" value="GAA2239480.1"/>
    <property type="molecule type" value="Genomic_DNA"/>
</dbReference>
<accession>A0ABN3DQW2</accession>
<dbReference type="InterPro" id="IPR036641">
    <property type="entry name" value="HPT_dom_sf"/>
</dbReference>
<name>A0ABN3DQW2_9MICO</name>
<protein>
    <recommendedName>
        <fullName evidence="4">Hpt domain-containing protein</fullName>
    </recommendedName>
</protein>
<reference evidence="2 3" key="1">
    <citation type="journal article" date="2019" name="Int. J. Syst. Evol. Microbiol.">
        <title>The Global Catalogue of Microorganisms (GCM) 10K type strain sequencing project: providing services to taxonomists for standard genome sequencing and annotation.</title>
        <authorList>
            <consortium name="The Broad Institute Genomics Platform"/>
            <consortium name="The Broad Institute Genome Sequencing Center for Infectious Disease"/>
            <person name="Wu L."/>
            <person name="Ma J."/>
        </authorList>
    </citation>
    <scope>NUCLEOTIDE SEQUENCE [LARGE SCALE GENOMIC DNA]</scope>
    <source>
        <strain evidence="2 3">JCM 16117</strain>
    </source>
</reference>
<dbReference type="SUPFAM" id="SSF47226">
    <property type="entry name" value="Histidine-containing phosphotransfer domain, HPT domain"/>
    <property type="match status" value="1"/>
</dbReference>
<sequence>MTRYVDRATALDLLGVVGDDEHRGRFVHDFINLWETRSQRLMKALGIRDFEDADVVLLSIRSSSTMLGAWPLEAIAGMVHSAVKAEDLAGAMRHLARLHEVGSATCTELVSLLESLGGHLPAPGPPGGGSQSSSEAASR</sequence>
<dbReference type="Proteomes" id="UP001500929">
    <property type="component" value="Unassembled WGS sequence"/>
</dbReference>
<evidence type="ECO:0008006" key="4">
    <source>
        <dbReference type="Google" id="ProtNLM"/>
    </source>
</evidence>
<keyword evidence="3" id="KW-1185">Reference proteome</keyword>
<comment type="caution">
    <text evidence="2">The sequence shown here is derived from an EMBL/GenBank/DDBJ whole genome shotgun (WGS) entry which is preliminary data.</text>
</comment>
<proteinExistence type="predicted"/>
<organism evidence="2 3">
    <name type="scientific">Herbiconiux moechotypicola</name>
    <dbReference type="NCBI Taxonomy" id="637393"/>
    <lineage>
        <taxon>Bacteria</taxon>
        <taxon>Bacillati</taxon>
        <taxon>Actinomycetota</taxon>
        <taxon>Actinomycetes</taxon>
        <taxon>Micrococcales</taxon>
        <taxon>Microbacteriaceae</taxon>
        <taxon>Herbiconiux</taxon>
    </lineage>
</organism>
<evidence type="ECO:0000313" key="3">
    <source>
        <dbReference type="Proteomes" id="UP001500929"/>
    </source>
</evidence>
<dbReference type="Gene3D" id="1.20.120.160">
    <property type="entry name" value="HPT domain"/>
    <property type="match status" value="1"/>
</dbReference>
<evidence type="ECO:0000256" key="1">
    <source>
        <dbReference type="SAM" id="MobiDB-lite"/>
    </source>
</evidence>